<dbReference type="EMBL" id="JAPQKQ010000009">
    <property type="protein sequence ID" value="KAJ5181534.1"/>
    <property type="molecule type" value="Genomic_DNA"/>
</dbReference>
<comment type="caution">
    <text evidence="1">The sequence shown here is derived from an EMBL/GenBank/DDBJ whole genome shotgun (WGS) entry which is preliminary data.</text>
</comment>
<dbReference type="AlphaFoldDB" id="A0A9W9IPA0"/>
<proteinExistence type="predicted"/>
<protein>
    <submittedName>
        <fullName evidence="1">Uncharacterized protein</fullName>
    </submittedName>
</protein>
<dbReference type="OrthoDB" id="10296987at2759"/>
<reference evidence="1" key="2">
    <citation type="journal article" date="2023" name="IMA Fungus">
        <title>Comparative genomic study of the Penicillium genus elucidates a diverse pangenome and 15 lateral gene transfer events.</title>
        <authorList>
            <person name="Petersen C."/>
            <person name="Sorensen T."/>
            <person name="Nielsen M.R."/>
            <person name="Sondergaard T.E."/>
            <person name="Sorensen J.L."/>
            <person name="Fitzpatrick D.A."/>
            <person name="Frisvad J.C."/>
            <person name="Nielsen K.L."/>
        </authorList>
    </citation>
    <scope>NUCLEOTIDE SEQUENCE</scope>
    <source>
        <strain evidence="1">IBT 20477</strain>
    </source>
</reference>
<evidence type="ECO:0000313" key="1">
    <source>
        <dbReference type="EMBL" id="KAJ5181534.1"/>
    </source>
</evidence>
<name>A0A9W9IPA0_9EURO</name>
<organism evidence="1 2">
    <name type="scientific">Penicillium cf. viridicatum</name>
    <dbReference type="NCBI Taxonomy" id="2972119"/>
    <lineage>
        <taxon>Eukaryota</taxon>
        <taxon>Fungi</taxon>
        <taxon>Dikarya</taxon>
        <taxon>Ascomycota</taxon>
        <taxon>Pezizomycotina</taxon>
        <taxon>Eurotiomycetes</taxon>
        <taxon>Eurotiomycetidae</taxon>
        <taxon>Eurotiales</taxon>
        <taxon>Aspergillaceae</taxon>
        <taxon>Penicillium</taxon>
    </lineage>
</organism>
<sequence length="82" mass="9201">MMPRTTIFAHCLVYRNLSVGRILHNLSGLLHPEADFRNQVDLAGIIDHACFMKAIGPIKDGSKPWDIVDASRFDICRSLAIH</sequence>
<reference evidence="1" key="1">
    <citation type="submission" date="2022-11" db="EMBL/GenBank/DDBJ databases">
        <authorList>
            <person name="Petersen C."/>
        </authorList>
    </citation>
    <scope>NUCLEOTIDE SEQUENCE</scope>
    <source>
        <strain evidence="1">IBT 20477</strain>
    </source>
</reference>
<dbReference type="Proteomes" id="UP001150942">
    <property type="component" value="Unassembled WGS sequence"/>
</dbReference>
<accession>A0A9W9IPA0</accession>
<evidence type="ECO:0000313" key="2">
    <source>
        <dbReference type="Proteomes" id="UP001150942"/>
    </source>
</evidence>
<gene>
    <name evidence="1" type="ORF">N7449_011681</name>
</gene>
<keyword evidence="2" id="KW-1185">Reference proteome</keyword>